<protein>
    <submittedName>
        <fullName evidence="5">Iron complex transport system substrate-binding protein</fullName>
    </submittedName>
</protein>
<keyword evidence="3" id="KW-0732">Signal</keyword>
<accession>A0A839RZP5</accession>
<proteinExistence type="inferred from homology"/>
<feature type="region of interest" description="Disordered" evidence="2">
    <location>
        <begin position="154"/>
        <end position="174"/>
    </location>
</feature>
<dbReference type="AlphaFoldDB" id="A0A839RZP5"/>
<dbReference type="Gene3D" id="3.40.50.1980">
    <property type="entry name" value="Nitrogenase molybdenum iron protein domain"/>
    <property type="match status" value="2"/>
</dbReference>
<dbReference type="InterPro" id="IPR050902">
    <property type="entry name" value="ABC_Transporter_SBP"/>
</dbReference>
<evidence type="ECO:0000313" key="5">
    <source>
        <dbReference type="EMBL" id="MBB3049967.1"/>
    </source>
</evidence>
<evidence type="ECO:0000256" key="1">
    <source>
        <dbReference type="ARBA" id="ARBA00008814"/>
    </source>
</evidence>
<feature type="signal peptide" evidence="3">
    <location>
        <begin position="1"/>
        <end position="34"/>
    </location>
</feature>
<keyword evidence="6" id="KW-1185">Reference proteome</keyword>
<dbReference type="PANTHER" id="PTHR30535:SF7">
    <property type="entry name" value="IRON(III) DICITRATE-BINDING PROTEIN"/>
    <property type="match status" value="1"/>
</dbReference>
<dbReference type="SUPFAM" id="SSF53807">
    <property type="entry name" value="Helical backbone' metal receptor"/>
    <property type="match status" value="1"/>
</dbReference>
<comment type="similarity">
    <text evidence="1">Belongs to the bacterial solute-binding protein 8 family.</text>
</comment>
<evidence type="ECO:0000256" key="3">
    <source>
        <dbReference type="SAM" id="SignalP"/>
    </source>
</evidence>
<dbReference type="PROSITE" id="PS51257">
    <property type="entry name" value="PROKAR_LIPOPROTEIN"/>
    <property type="match status" value="1"/>
</dbReference>
<dbReference type="PROSITE" id="PS50983">
    <property type="entry name" value="FE_B12_PBP"/>
    <property type="match status" value="1"/>
</dbReference>
<organism evidence="5 6">
    <name type="scientific">Prauserella isguenensis</name>
    <dbReference type="NCBI Taxonomy" id="1470180"/>
    <lineage>
        <taxon>Bacteria</taxon>
        <taxon>Bacillati</taxon>
        <taxon>Actinomycetota</taxon>
        <taxon>Actinomycetes</taxon>
        <taxon>Pseudonocardiales</taxon>
        <taxon>Pseudonocardiaceae</taxon>
        <taxon>Prauserella</taxon>
    </lineage>
</organism>
<evidence type="ECO:0000256" key="2">
    <source>
        <dbReference type="SAM" id="MobiDB-lite"/>
    </source>
</evidence>
<dbReference type="InterPro" id="IPR002491">
    <property type="entry name" value="ABC_transptr_periplasmic_BD"/>
</dbReference>
<dbReference type="EMBL" id="JACHWU010000001">
    <property type="protein sequence ID" value="MBB3049967.1"/>
    <property type="molecule type" value="Genomic_DNA"/>
</dbReference>
<reference evidence="5 6" key="1">
    <citation type="submission" date="2020-08" db="EMBL/GenBank/DDBJ databases">
        <title>Genomic Encyclopedia of Type Strains, Phase III (KMG-III): the genomes of soil and plant-associated and newly described type strains.</title>
        <authorList>
            <person name="Whitman W."/>
        </authorList>
    </citation>
    <scope>NUCLEOTIDE SEQUENCE [LARGE SCALE GENOMIC DNA]</scope>
    <source>
        <strain evidence="5 6">CECT 8577</strain>
    </source>
</reference>
<dbReference type="Pfam" id="PF01497">
    <property type="entry name" value="Peripla_BP_2"/>
    <property type="match status" value="1"/>
</dbReference>
<name>A0A839RZP5_9PSEU</name>
<evidence type="ECO:0000313" key="6">
    <source>
        <dbReference type="Proteomes" id="UP000550714"/>
    </source>
</evidence>
<feature type="chain" id="PRO_5032754115" evidence="3">
    <location>
        <begin position="35"/>
        <end position="347"/>
    </location>
</feature>
<evidence type="ECO:0000259" key="4">
    <source>
        <dbReference type="PROSITE" id="PS50983"/>
    </source>
</evidence>
<dbReference type="Proteomes" id="UP000550714">
    <property type="component" value="Unassembled WGS sequence"/>
</dbReference>
<dbReference type="PANTHER" id="PTHR30535">
    <property type="entry name" value="VITAMIN B12-BINDING PROTEIN"/>
    <property type="match status" value="1"/>
</dbReference>
<dbReference type="RefSeq" id="WP_343053644.1">
    <property type="nucleotide sequence ID" value="NZ_JACHWU010000001.1"/>
</dbReference>
<feature type="domain" description="Fe/B12 periplasmic-binding" evidence="4">
    <location>
        <begin position="63"/>
        <end position="347"/>
    </location>
</feature>
<comment type="caution">
    <text evidence="5">The sequence shown here is derived from an EMBL/GenBank/DDBJ whole genome shotgun (WGS) entry which is preliminary data.</text>
</comment>
<gene>
    <name evidence="5" type="ORF">FHS23_000962</name>
</gene>
<sequence length="347" mass="37251">MPIFPPRPRTIRTSAALLLSACLTVGLAACGAPAAPREQAAPGFPRTIDNCGRTTEVQRPPERVVSLNQASTEILLSLGLEDRIVGTSMWTDPVLPELKQAADGLPRLAENMPSFESVLNAEPDFVTGSFAATLGKGGVATRTQFEELGVPTYLSPTDCGTKDNSGSGDGSRSEPLAMDVLYGEIRDLARVFDVEQRGEKLIGDLKRRLDGLDVDASGTSVLYWFANSDSPYLAGCCGAPGIMTRAVGADNAFDDTHAEWPQTGWENVAERDPDVLVLGDLTRRSQTAESAETKIEFLESHPVTQDMTAVKRKRYVTVSGQALNPTIRTVDGAAELAAELRRFGLAR</sequence>